<protein>
    <recommendedName>
        <fullName evidence="1">tRNA-uridine aminocarboxypropyltransferase</fullName>
        <ecNumber evidence="1">2.5.1.25</ecNumber>
    </recommendedName>
</protein>
<organism evidence="6 7">
    <name type="scientific">Neptunomonas qingdaonensis</name>
    <dbReference type="NCBI Taxonomy" id="1045558"/>
    <lineage>
        <taxon>Bacteria</taxon>
        <taxon>Pseudomonadati</taxon>
        <taxon>Pseudomonadota</taxon>
        <taxon>Gammaproteobacteria</taxon>
        <taxon>Oceanospirillales</taxon>
        <taxon>Oceanospirillaceae</taxon>
        <taxon>Neptunomonas</taxon>
    </lineage>
</organism>
<proteinExistence type="predicted"/>
<accession>A0A1I2WEZ4</accession>
<sequence>MAYDSLAPRKPFVARGSKIERCSGCFLPAQSCLCSDKPNVKAAAVFWLLTHNDECYKPTNTGRLIVDAIQGSRVFKWSRTNPDSDFISALSDQRYAPCIVFPSGDGYQQRMVESAALSGKTPAFIILDGTWRQGPGVCSD</sequence>
<dbReference type="Proteomes" id="UP000198623">
    <property type="component" value="Unassembled WGS sequence"/>
</dbReference>
<dbReference type="GO" id="GO:0008033">
    <property type="term" value="P:tRNA processing"/>
    <property type="evidence" value="ECO:0007669"/>
    <property type="project" value="UniProtKB-KW"/>
</dbReference>
<dbReference type="PANTHER" id="PTHR21392">
    <property type="entry name" value="TRNA-URIDINE AMINOCARBOXYPROPYLTRANSFERASE 2"/>
    <property type="match status" value="1"/>
</dbReference>
<evidence type="ECO:0000256" key="3">
    <source>
        <dbReference type="ARBA" id="ARBA00022691"/>
    </source>
</evidence>
<evidence type="ECO:0000256" key="2">
    <source>
        <dbReference type="ARBA" id="ARBA00022679"/>
    </source>
</evidence>
<reference evidence="7" key="1">
    <citation type="submission" date="2016-10" db="EMBL/GenBank/DDBJ databases">
        <authorList>
            <person name="Varghese N."/>
            <person name="Submissions S."/>
        </authorList>
    </citation>
    <scope>NUCLEOTIDE SEQUENCE [LARGE SCALE GENOMIC DNA]</scope>
    <source>
        <strain evidence="7">CGMCC 1.10971</strain>
    </source>
</reference>
<feature type="domain" description="DTW" evidence="5">
    <location>
        <begin position="18"/>
        <end position="139"/>
    </location>
</feature>
<dbReference type="Pfam" id="PF03942">
    <property type="entry name" value="DTW"/>
    <property type="match status" value="1"/>
</dbReference>
<evidence type="ECO:0000313" key="7">
    <source>
        <dbReference type="Proteomes" id="UP000198623"/>
    </source>
</evidence>
<dbReference type="RefSeq" id="WP_269750485.1">
    <property type="nucleotide sequence ID" value="NZ_FOOU01000024.1"/>
</dbReference>
<dbReference type="AlphaFoldDB" id="A0A1I2WEZ4"/>
<dbReference type="EMBL" id="FOOU01000024">
    <property type="protein sequence ID" value="SFG98171.1"/>
    <property type="molecule type" value="Genomic_DNA"/>
</dbReference>
<evidence type="ECO:0000256" key="1">
    <source>
        <dbReference type="ARBA" id="ARBA00012386"/>
    </source>
</evidence>
<keyword evidence="7" id="KW-1185">Reference proteome</keyword>
<keyword evidence="4" id="KW-0819">tRNA processing</keyword>
<dbReference type="STRING" id="1045558.SAMN05216175_1245"/>
<dbReference type="GO" id="GO:0016432">
    <property type="term" value="F:tRNA-uridine aminocarboxypropyltransferase activity"/>
    <property type="evidence" value="ECO:0007669"/>
    <property type="project" value="UniProtKB-EC"/>
</dbReference>
<dbReference type="EC" id="2.5.1.25" evidence="1"/>
<dbReference type="InterPro" id="IPR039262">
    <property type="entry name" value="DTWD2/TAPT"/>
</dbReference>
<gene>
    <name evidence="6" type="ORF">SAMN05216175_1245</name>
</gene>
<evidence type="ECO:0000313" key="6">
    <source>
        <dbReference type="EMBL" id="SFG98171.1"/>
    </source>
</evidence>
<keyword evidence="2" id="KW-0808">Transferase</keyword>
<evidence type="ECO:0000259" key="5">
    <source>
        <dbReference type="SMART" id="SM01144"/>
    </source>
</evidence>
<evidence type="ECO:0000256" key="4">
    <source>
        <dbReference type="ARBA" id="ARBA00022694"/>
    </source>
</evidence>
<dbReference type="PANTHER" id="PTHR21392:SF1">
    <property type="entry name" value="TRNA-URIDINE AMINOCARBOXYPROPYLTRANSFERASE"/>
    <property type="match status" value="1"/>
</dbReference>
<dbReference type="SMART" id="SM01144">
    <property type="entry name" value="DTW"/>
    <property type="match status" value="1"/>
</dbReference>
<name>A0A1I2WEZ4_9GAMM</name>
<keyword evidence="3" id="KW-0949">S-adenosyl-L-methionine</keyword>
<dbReference type="InterPro" id="IPR005636">
    <property type="entry name" value="DTW"/>
</dbReference>